<comment type="pathway">
    <text evidence="1">Cell wall biogenesis; cell wall polysaccharide biosynthesis.</text>
</comment>
<evidence type="ECO:0000256" key="5">
    <source>
        <dbReference type="SAM" id="Phobius"/>
    </source>
</evidence>
<dbReference type="Proteomes" id="UP000679749">
    <property type="component" value="Unassembled WGS sequence"/>
</dbReference>
<comment type="similarity">
    <text evidence="2">Belongs to the glycosyltransferase 2 family.</text>
</comment>
<dbReference type="GO" id="GO:0016757">
    <property type="term" value="F:glycosyltransferase activity"/>
    <property type="evidence" value="ECO:0007669"/>
    <property type="project" value="UniProtKB-KW"/>
</dbReference>
<dbReference type="Gene3D" id="3.90.550.10">
    <property type="entry name" value="Spore Coat Polysaccharide Biosynthesis Protein SpsA, Chain A"/>
    <property type="match status" value="1"/>
</dbReference>
<dbReference type="InterPro" id="IPR029044">
    <property type="entry name" value="Nucleotide-diphossugar_trans"/>
</dbReference>
<proteinExistence type="inferred from homology"/>
<protein>
    <submittedName>
        <fullName evidence="7">Glycosyltransferase family 2 protein</fullName>
    </submittedName>
</protein>
<evidence type="ECO:0000256" key="1">
    <source>
        <dbReference type="ARBA" id="ARBA00004776"/>
    </source>
</evidence>
<keyword evidence="5" id="KW-0812">Transmembrane</keyword>
<dbReference type="EMBL" id="JAGYPF010000002">
    <property type="protein sequence ID" value="MBS4213113.1"/>
    <property type="molecule type" value="Genomic_DNA"/>
</dbReference>
<feature type="transmembrane region" description="Helical" evidence="5">
    <location>
        <begin position="258"/>
        <end position="275"/>
    </location>
</feature>
<keyword evidence="3" id="KW-0328">Glycosyltransferase</keyword>
<evidence type="ECO:0000256" key="3">
    <source>
        <dbReference type="ARBA" id="ARBA00022676"/>
    </source>
</evidence>
<gene>
    <name evidence="7" type="ORF">KHA99_11700</name>
</gene>
<dbReference type="Pfam" id="PF00535">
    <property type="entry name" value="Glycos_transf_2"/>
    <property type="match status" value="1"/>
</dbReference>
<dbReference type="PANTHER" id="PTHR43179:SF12">
    <property type="entry name" value="GALACTOFURANOSYLTRANSFERASE GLFT2"/>
    <property type="match status" value="1"/>
</dbReference>
<dbReference type="AlphaFoldDB" id="A0A942U5L9"/>
<feature type="domain" description="Glycosyltransferase 2-like" evidence="6">
    <location>
        <begin position="13"/>
        <end position="152"/>
    </location>
</feature>
<evidence type="ECO:0000313" key="8">
    <source>
        <dbReference type="Proteomes" id="UP000679749"/>
    </source>
</evidence>
<sequence>MENNNKPIPSVYFVILNYNNPNDTIACIESVEKINYMNFKVIIVDNFSKDNSETVLKQRFPHHIFIQTGANLGYAGGNNVGLKLAKAENADYICILNNDVITNPDFLQKLMDYMVTHPNVGVVGPRVCEFNEPEIVQSTGAMIDFNTGRVKVLNNRVHEDKVSGEIISCDYVGGACMLFHTKILDEVGYIPEDYFLFYEETEWCLNIKKKGYEVICNCNAKVIHKGSASINQVSGLSEYFMYRNVVLFMKRNANLKQLFIFYPYLFIYAVYRGVIKKDGLKFAKYFYHGLTGKNKFKEKLQIK</sequence>
<keyword evidence="8" id="KW-1185">Reference proteome</keyword>
<keyword evidence="4" id="KW-0808">Transferase</keyword>
<evidence type="ECO:0000256" key="4">
    <source>
        <dbReference type="ARBA" id="ARBA00022679"/>
    </source>
</evidence>
<dbReference type="CDD" id="cd04186">
    <property type="entry name" value="GT_2_like_c"/>
    <property type="match status" value="1"/>
</dbReference>
<comment type="caution">
    <text evidence="7">The sequence shown here is derived from an EMBL/GenBank/DDBJ whole genome shotgun (WGS) entry which is preliminary data.</text>
</comment>
<dbReference type="RefSeq" id="WP_213117619.1">
    <property type="nucleotide sequence ID" value="NZ_JAGYPF010000002.1"/>
</dbReference>
<evidence type="ECO:0000313" key="7">
    <source>
        <dbReference type="EMBL" id="MBS4213113.1"/>
    </source>
</evidence>
<organism evidence="7 8">
    <name type="scientific">Neobacillus rhizophilus</name>
    <dbReference type="NCBI Taxonomy" id="2833579"/>
    <lineage>
        <taxon>Bacteria</taxon>
        <taxon>Bacillati</taxon>
        <taxon>Bacillota</taxon>
        <taxon>Bacilli</taxon>
        <taxon>Bacillales</taxon>
        <taxon>Bacillaceae</taxon>
        <taxon>Neobacillus</taxon>
    </lineage>
</organism>
<dbReference type="PANTHER" id="PTHR43179">
    <property type="entry name" value="RHAMNOSYLTRANSFERASE WBBL"/>
    <property type="match status" value="1"/>
</dbReference>
<evidence type="ECO:0000256" key="2">
    <source>
        <dbReference type="ARBA" id="ARBA00006739"/>
    </source>
</evidence>
<keyword evidence="5" id="KW-1133">Transmembrane helix</keyword>
<reference evidence="7" key="1">
    <citation type="submission" date="2021-05" db="EMBL/GenBank/DDBJ databases">
        <title>Novel Bacillus species.</title>
        <authorList>
            <person name="Liu G."/>
        </authorList>
    </citation>
    <scope>NUCLEOTIDE SEQUENCE</scope>
    <source>
        <strain evidence="7">FJAT-49825</strain>
    </source>
</reference>
<dbReference type="SUPFAM" id="SSF53448">
    <property type="entry name" value="Nucleotide-diphospho-sugar transferases"/>
    <property type="match status" value="1"/>
</dbReference>
<keyword evidence="5" id="KW-0472">Membrane</keyword>
<name>A0A942U5L9_9BACI</name>
<evidence type="ECO:0000259" key="6">
    <source>
        <dbReference type="Pfam" id="PF00535"/>
    </source>
</evidence>
<accession>A0A942U5L9</accession>
<dbReference type="InterPro" id="IPR001173">
    <property type="entry name" value="Glyco_trans_2-like"/>
</dbReference>